<protein>
    <recommendedName>
        <fullName evidence="6">Transmembrane protein</fullName>
    </recommendedName>
</protein>
<keyword evidence="2" id="KW-0472">Membrane</keyword>
<evidence type="ECO:0000313" key="5">
    <source>
        <dbReference type="Proteomes" id="UP000053831"/>
    </source>
</evidence>
<proteinExistence type="predicted"/>
<dbReference type="AlphaFoldDB" id="A0A0M8MY64"/>
<feature type="signal peptide" evidence="3">
    <location>
        <begin position="1"/>
        <end position="21"/>
    </location>
</feature>
<comment type="caution">
    <text evidence="4">The sequence shown here is derived from an EMBL/GenBank/DDBJ whole genome shotgun (WGS) entry which is preliminary data.</text>
</comment>
<feature type="transmembrane region" description="Helical" evidence="2">
    <location>
        <begin position="184"/>
        <end position="203"/>
    </location>
</feature>
<name>A0A0M8MY64_ESCWE</name>
<evidence type="ECO:0000256" key="3">
    <source>
        <dbReference type="SAM" id="SignalP"/>
    </source>
</evidence>
<dbReference type="Proteomes" id="UP000053831">
    <property type="component" value="Unassembled WGS sequence"/>
</dbReference>
<organism evidence="4 5">
    <name type="scientific">Escovopsis weberi</name>
    <dbReference type="NCBI Taxonomy" id="150374"/>
    <lineage>
        <taxon>Eukaryota</taxon>
        <taxon>Fungi</taxon>
        <taxon>Dikarya</taxon>
        <taxon>Ascomycota</taxon>
        <taxon>Pezizomycotina</taxon>
        <taxon>Sordariomycetes</taxon>
        <taxon>Hypocreomycetidae</taxon>
        <taxon>Hypocreales</taxon>
        <taxon>Hypocreaceae</taxon>
        <taxon>Escovopsis</taxon>
    </lineage>
</organism>
<feature type="chain" id="PRO_5005818797" description="Transmembrane protein" evidence="3">
    <location>
        <begin position="22"/>
        <end position="249"/>
    </location>
</feature>
<evidence type="ECO:0008006" key="6">
    <source>
        <dbReference type="Google" id="ProtNLM"/>
    </source>
</evidence>
<evidence type="ECO:0000256" key="2">
    <source>
        <dbReference type="SAM" id="Phobius"/>
    </source>
</evidence>
<feature type="region of interest" description="Disordered" evidence="1">
    <location>
        <begin position="73"/>
        <end position="93"/>
    </location>
</feature>
<evidence type="ECO:0000256" key="1">
    <source>
        <dbReference type="SAM" id="MobiDB-lite"/>
    </source>
</evidence>
<dbReference type="EMBL" id="LGSR01000013">
    <property type="protein sequence ID" value="KOS21158.1"/>
    <property type="molecule type" value="Genomic_DNA"/>
</dbReference>
<sequence length="249" mass="26601">MAYRVLSWLVFSLCLISLGLAAPIAQEPSLALGSLLAERSASSPPAAAVSVPTWTKKFPTKLANWGLSRLASHKTASSPPQSHSRPRAARGAPEASSYFLDSTLGRSEPSVSVAIVPVAAGARGGKGRKGNGNGNDGHVGPHSGLNAAKAELLTVTYGGHKVLPVWARPWTSERFRGALRFSQGLAIFILSSSLGVAIVCSYWRSRLPKREHFDWLDLEHADMALVSKDEQAHHVQDGSYMLEQEPATS</sequence>
<keyword evidence="5" id="KW-1185">Reference proteome</keyword>
<keyword evidence="2" id="KW-0812">Transmembrane</keyword>
<accession>A0A0M8MY64</accession>
<gene>
    <name evidence="4" type="ORF">ESCO_004193</name>
</gene>
<feature type="compositionally biased region" description="Polar residues" evidence="1">
    <location>
        <begin position="74"/>
        <end position="83"/>
    </location>
</feature>
<keyword evidence="2" id="KW-1133">Transmembrane helix</keyword>
<reference evidence="4 5" key="1">
    <citation type="submission" date="2015-07" db="EMBL/GenBank/DDBJ databases">
        <title>The genome of the fungus Escovopsis weberi, a specialized disease agent of ant agriculture.</title>
        <authorList>
            <person name="de Man T.J."/>
            <person name="Stajich J.E."/>
            <person name="Kubicek C.P."/>
            <person name="Chenthamara K."/>
            <person name="Atanasova L."/>
            <person name="Druzhinina I.S."/>
            <person name="Birnbaum S."/>
            <person name="Barribeau S.M."/>
            <person name="Teiling C."/>
            <person name="Suen G."/>
            <person name="Currie C."/>
            <person name="Gerardo N.M."/>
        </authorList>
    </citation>
    <scope>NUCLEOTIDE SEQUENCE [LARGE SCALE GENOMIC DNA]</scope>
</reference>
<evidence type="ECO:0000313" key="4">
    <source>
        <dbReference type="EMBL" id="KOS21158.1"/>
    </source>
</evidence>
<keyword evidence="3" id="KW-0732">Signal</keyword>